<keyword evidence="3" id="KW-1185">Reference proteome</keyword>
<evidence type="ECO:0000313" key="3">
    <source>
        <dbReference type="Proteomes" id="UP000663792"/>
    </source>
</evidence>
<dbReference type="Gene3D" id="3.40.50.1820">
    <property type="entry name" value="alpha/beta hydrolase"/>
    <property type="match status" value="1"/>
</dbReference>
<sequence length="231" mass="24329">MDQDTIEPAEQNVSFPRGAGTAYGYLELPAGGSGPGLIVIQEWWGLTTHIAELTKRFAADGFVALAPDLYGGRTTHDGATAMQMMQELPVDTAVQQLSGAVDFLLQHEAVTSSVVGVVGFCMGGAFALRLAAGEGDRIGAAVPFYGIPEPTTDWSGVTAAIQGHYATIDRITPEAVQATAAAIREQSGVEADIRFYEAQHAFVNDERPSYDAAAATTAWAAAVAFLREHVA</sequence>
<comment type="caution">
    <text evidence="2">The sequence shown here is derived from an EMBL/GenBank/DDBJ whole genome shotgun (WGS) entry which is preliminary data.</text>
</comment>
<dbReference type="AlphaFoldDB" id="A0A938YB54"/>
<dbReference type="Pfam" id="PF01738">
    <property type="entry name" value="DLH"/>
    <property type="match status" value="1"/>
</dbReference>
<proteinExistence type="predicted"/>
<dbReference type="InterPro" id="IPR051049">
    <property type="entry name" value="Dienelactone_hydrolase-like"/>
</dbReference>
<dbReference type="Proteomes" id="UP000663792">
    <property type="component" value="Unassembled WGS sequence"/>
</dbReference>
<evidence type="ECO:0000259" key="1">
    <source>
        <dbReference type="Pfam" id="PF01738"/>
    </source>
</evidence>
<reference evidence="2" key="1">
    <citation type="submission" date="2021-01" db="EMBL/GenBank/DDBJ databases">
        <title>YIM 132084 draft genome.</title>
        <authorList>
            <person name="An D."/>
        </authorList>
    </citation>
    <scope>NUCLEOTIDE SEQUENCE</scope>
    <source>
        <strain evidence="2">YIM 132084</strain>
    </source>
</reference>
<name>A0A938YB54_9ACTN</name>
<dbReference type="PANTHER" id="PTHR46623:SF6">
    <property type="entry name" value="ALPHA_BETA-HYDROLASES SUPERFAMILY PROTEIN"/>
    <property type="match status" value="1"/>
</dbReference>
<dbReference type="EMBL" id="JAERWK010000025">
    <property type="protein sequence ID" value="MBM9469291.1"/>
    <property type="molecule type" value="Genomic_DNA"/>
</dbReference>
<accession>A0A938YB54</accession>
<protein>
    <submittedName>
        <fullName evidence="2">Dienelactone hydrolase family protein</fullName>
    </submittedName>
</protein>
<dbReference type="RefSeq" id="WP_205262237.1">
    <property type="nucleotide sequence ID" value="NZ_JAERWK010000025.1"/>
</dbReference>
<dbReference type="PANTHER" id="PTHR46623">
    <property type="entry name" value="CARBOXYMETHYLENEBUTENOLIDASE-RELATED"/>
    <property type="match status" value="1"/>
</dbReference>
<feature type="domain" description="Dienelactone hydrolase" evidence="1">
    <location>
        <begin position="24"/>
        <end position="229"/>
    </location>
</feature>
<organism evidence="2 3">
    <name type="scientific">Nakamurella leprariae</name>
    <dbReference type="NCBI Taxonomy" id="2803911"/>
    <lineage>
        <taxon>Bacteria</taxon>
        <taxon>Bacillati</taxon>
        <taxon>Actinomycetota</taxon>
        <taxon>Actinomycetes</taxon>
        <taxon>Nakamurellales</taxon>
        <taxon>Nakamurellaceae</taxon>
        <taxon>Nakamurella</taxon>
    </lineage>
</organism>
<evidence type="ECO:0000313" key="2">
    <source>
        <dbReference type="EMBL" id="MBM9469291.1"/>
    </source>
</evidence>
<dbReference type="SUPFAM" id="SSF53474">
    <property type="entry name" value="alpha/beta-Hydrolases"/>
    <property type="match status" value="1"/>
</dbReference>
<keyword evidence="2" id="KW-0378">Hydrolase</keyword>
<dbReference type="GO" id="GO:0016787">
    <property type="term" value="F:hydrolase activity"/>
    <property type="evidence" value="ECO:0007669"/>
    <property type="project" value="UniProtKB-KW"/>
</dbReference>
<dbReference type="InterPro" id="IPR002925">
    <property type="entry name" value="Dienelactn_hydro"/>
</dbReference>
<gene>
    <name evidence="2" type="ORF">JL106_18545</name>
</gene>
<dbReference type="InterPro" id="IPR029058">
    <property type="entry name" value="AB_hydrolase_fold"/>
</dbReference>